<proteinExistence type="predicted"/>
<reference evidence="1" key="1">
    <citation type="submission" date="2023-03" db="UniProtKB">
        <authorList>
            <consortium name="EnsemblPlants"/>
        </authorList>
    </citation>
    <scope>IDENTIFICATION</scope>
</reference>
<sequence>MSAKERDLGMSPRTLARLTGSTVPIRLGCYLASILAIAYGACLRSGEEAPDDDRQRELDDELRAKVVDELLKRRKEMIDTRKPYSQAELDEVRLNSWTNGSIIQEQ</sequence>
<evidence type="ECO:0000313" key="1">
    <source>
        <dbReference type="EnsemblPlants" id="MELO3C035482.2.1"/>
    </source>
</evidence>
<name>A0A9I9EMJ5_CUCME</name>
<dbReference type="AlphaFoldDB" id="A0A9I9EMJ5"/>
<organism evidence="1">
    <name type="scientific">Cucumis melo</name>
    <name type="common">Muskmelon</name>
    <dbReference type="NCBI Taxonomy" id="3656"/>
    <lineage>
        <taxon>Eukaryota</taxon>
        <taxon>Viridiplantae</taxon>
        <taxon>Streptophyta</taxon>
        <taxon>Embryophyta</taxon>
        <taxon>Tracheophyta</taxon>
        <taxon>Spermatophyta</taxon>
        <taxon>Magnoliopsida</taxon>
        <taxon>eudicotyledons</taxon>
        <taxon>Gunneridae</taxon>
        <taxon>Pentapetalae</taxon>
        <taxon>rosids</taxon>
        <taxon>fabids</taxon>
        <taxon>Cucurbitales</taxon>
        <taxon>Cucurbitaceae</taxon>
        <taxon>Benincaseae</taxon>
        <taxon>Cucumis</taxon>
    </lineage>
</organism>
<protein>
    <submittedName>
        <fullName evidence="1">Uncharacterized protein</fullName>
    </submittedName>
</protein>
<accession>A0A9I9EMJ5</accession>
<dbReference type="EnsemblPlants" id="MELO3C035482.2.1">
    <property type="protein sequence ID" value="MELO3C035482.2.1"/>
    <property type="gene ID" value="MELO3C035482.2"/>
</dbReference>
<dbReference type="Gramene" id="MELO3C035482.2.1">
    <property type="protein sequence ID" value="MELO3C035482.2.1"/>
    <property type="gene ID" value="MELO3C035482.2"/>
</dbReference>